<keyword evidence="3" id="KW-1185">Reference proteome</keyword>
<feature type="region of interest" description="Disordered" evidence="1">
    <location>
        <begin position="27"/>
        <end position="117"/>
    </location>
</feature>
<evidence type="ECO:0000313" key="3">
    <source>
        <dbReference type="Proteomes" id="UP001177003"/>
    </source>
</evidence>
<accession>A0AA36EJ39</accession>
<organism evidence="2 3">
    <name type="scientific">Lactuca saligna</name>
    <name type="common">Willowleaf lettuce</name>
    <dbReference type="NCBI Taxonomy" id="75948"/>
    <lineage>
        <taxon>Eukaryota</taxon>
        <taxon>Viridiplantae</taxon>
        <taxon>Streptophyta</taxon>
        <taxon>Embryophyta</taxon>
        <taxon>Tracheophyta</taxon>
        <taxon>Spermatophyta</taxon>
        <taxon>Magnoliopsida</taxon>
        <taxon>eudicotyledons</taxon>
        <taxon>Gunneridae</taxon>
        <taxon>Pentapetalae</taxon>
        <taxon>asterids</taxon>
        <taxon>campanulids</taxon>
        <taxon>Asterales</taxon>
        <taxon>Asteraceae</taxon>
        <taxon>Cichorioideae</taxon>
        <taxon>Cichorieae</taxon>
        <taxon>Lactucinae</taxon>
        <taxon>Lactuca</taxon>
    </lineage>
</organism>
<dbReference type="Proteomes" id="UP001177003">
    <property type="component" value="Chromosome 8"/>
</dbReference>
<sequence>MSVGEENTLNQSTSLLSFNTDIATISKKNTLPSPSSSPPVSLSPPPSLSPSSSSPLLHPPTTTTAPSLSKSPVHSVNSFTQSSSLFPQMGSDLGTNLKPQHPHPTTKLKTEPKLKLD</sequence>
<feature type="compositionally biased region" description="Pro residues" evidence="1">
    <location>
        <begin position="35"/>
        <end position="48"/>
    </location>
</feature>
<reference evidence="2" key="1">
    <citation type="submission" date="2023-04" db="EMBL/GenBank/DDBJ databases">
        <authorList>
            <person name="Vijverberg K."/>
            <person name="Xiong W."/>
            <person name="Schranz E."/>
        </authorList>
    </citation>
    <scope>NUCLEOTIDE SEQUENCE</scope>
</reference>
<dbReference type="AlphaFoldDB" id="A0AA36EJ39"/>
<feature type="compositionally biased region" description="Basic and acidic residues" evidence="1">
    <location>
        <begin position="108"/>
        <end position="117"/>
    </location>
</feature>
<feature type="compositionally biased region" description="Polar residues" evidence="1">
    <location>
        <begin position="74"/>
        <end position="86"/>
    </location>
</feature>
<evidence type="ECO:0000313" key="2">
    <source>
        <dbReference type="EMBL" id="CAI9297552.1"/>
    </source>
</evidence>
<gene>
    <name evidence="2" type="ORF">LSALG_LOCUS36358</name>
</gene>
<proteinExistence type="predicted"/>
<evidence type="ECO:0000256" key="1">
    <source>
        <dbReference type="SAM" id="MobiDB-lite"/>
    </source>
</evidence>
<feature type="compositionally biased region" description="Low complexity" evidence="1">
    <location>
        <begin position="49"/>
        <end position="72"/>
    </location>
</feature>
<dbReference type="EMBL" id="OX465084">
    <property type="protein sequence ID" value="CAI9297552.1"/>
    <property type="molecule type" value="Genomic_DNA"/>
</dbReference>
<name>A0AA36EJ39_LACSI</name>
<protein>
    <submittedName>
        <fullName evidence="2">Uncharacterized protein</fullName>
    </submittedName>
</protein>